<dbReference type="PANTHER" id="PTHR10587:SF133">
    <property type="entry name" value="CHITIN DEACETYLASE 1-RELATED"/>
    <property type="match status" value="1"/>
</dbReference>
<dbReference type="EMBL" id="CP095073">
    <property type="protein sequence ID" value="UOQ43301.1"/>
    <property type="molecule type" value="Genomic_DNA"/>
</dbReference>
<gene>
    <name evidence="5" type="ORF">MUN89_15425</name>
</gene>
<dbReference type="Gene3D" id="3.20.20.370">
    <property type="entry name" value="Glycoside hydrolase/deacetylase"/>
    <property type="match status" value="1"/>
</dbReference>
<reference evidence="5 6" key="1">
    <citation type="submission" date="2022-04" db="EMBL/GenBank/DDBJ databases">
        <title>Halobacillus sp. isolated from saltern.</title>
        <authorList>
            <person name="Won M."/>
            <person name="Lee C.-M."/>
            <person name="Woen H.-Y."/>
            <person name="Kwon S.-W."/>
        </authorList>
    </citation>
    <scope>NUCLEOTIDE SEQUENCE [LARGE SCALE GENOMIC DNA]</scope>
    <source>
        <strain evidence="5 6">SSBR10-3</strain>
    </source>
</reference>
<evidence type="ECO:0000256" key="1">
    <source>
        <dbReference type="ARBA" id="ARBA00022723"/>
    </source>
</evidence>
<feature type="chain" id="PRO_5045149785" evidence="3">
    <location>
        <begin position="25"/>
        <end position="281"/>
    </location>
</feature>
<dbReference type="PANTHER" id="PTHR10587">
    <property type="entry name" value="GLYCOSYL TRANSFERASE-RELATED"/>
    <property type="match status" value="1"/>
</dbReference>
<sequence>MRKSCISIILSILLVQAVFGTSYADAKADRFFFEKQGRAIWDIPTNKKIVALTFDDGPSETYTPLVLDVLKKYQAKATFFVVGERAESSPQIIKRQVKAGHEVANHTYSHPNIRTMSKKALTDEILHTNAIIHGLTGYTPKLFRPPGGAYNESIIYTANEAGFTVVLWSWHQDTLDWKQPGTSTIVRNVVNNVRNGDIILFHDYGGNRMQTVNALKKILPRLKKEGYEFVTVSQLTTMNPDYRYLNLLRTFKYSLELPPIQIKAIESLGMQLNEKNRWFLK</sequence>
<dbReference type="SUPFAM" id="SSF88713">
    <property type="entry name" value="Glycoside hydrolase/deacetylase"/>
    <property type="match status" value="1"/>
</dbReference>
<dbReference type="InterPro" id="IPR011330">
    <property type="entry name" value="Glyco_hydro/deAcase_b/a-brl"/>
</dbReference>
<dbReference type="CDD" id="cd10917">
    <property type="entry name" value="CE4_NodB_like_6s_7s"/>
    <property type="match status" value="1"/>
</dbReference>
<evidence type="ECO:0000259" key="4">
    <source>
        <dbReference type="PROSITE" id="PS51677"/>
    </source>
</evidence>
<feature type="signal peptide" evidence="3">
    <location>
        <begin position="1"/>
        <end position="24"/>
    </location>
</feature>
<dbReference type="InterPro" id="IPR050248">
    <property type="entry name" value="Polysacc_deacetylase_ArnD"/>
</dbReference>
<keyword evidence="6" id="KW-1185">Reference proteome</keyword>
<feature type="domain" description="NodB homology" evidence="4">
    <location>
        <begin position="48"/>
        <end position="230"/>
    </location>
</feature>
<dbReference type="Pfam" id="PF01522">
    <property type="entry name" value="Polysacc_deac_1"/>
    <property type="match status" value="1"/>
</dbReference>
<protein>
    <submittedName>
        <fullName evidence="5">Polysaccharide deacetylase family protein</fullName>
    </submittedName>
</protein>
<keyword evidence="3" id="KW-0732">Signal</keyword>
<organism evidence="5 6">
    <name type="scientific">Halobacillus salinarum</name>
    <dbReference type="NCBI Taxonomy" id="2932257"/>
    <lineage>
        <taxon>Bacteria</taxon>
        <taxon>Bacillati</taxon>
        <taxon>Bacillota</taxon>
        <taxon>Bacilli</taxon>
        <taxon>Bacillales</taxon>
        <taxon>Bacillaceae</taxon>
        <taxon>Halobacillus</taxon>
    </lineage>
</organism>
<dbReference type="InterPro" id="IPR002509">
    <property type="entry name" value="NODB_dom"/>
</dbReference>
<dbReference type="Proteomes" id="UP000831787">
    <property type="component" value="Chromosome"/>
</dbReference>
<accession>A0ABY4EMG6</accession>
<evidence type="ECO:0000313" key="6">
    <source>
        <dbReference type="Proteomes" id="UP000831787"/>
    </source>
</evidence>
<name>A0ABY4EMG6_9BACI</name>
<evidence type="ECO:0000256" key="2">
    <source>
        <dbReference type="ARBA" id="ARBA00022801"/>
    </source>
</evidence>
<evidence type="ECO:0000256" key="3">
    <source>
        <dbReference type="SAM" id="SignalP"/>
    </source>
</evidence>
<dbReference type="PROSITE" id="PS51677">
    <property type="entry name" value="NODB"/>
    <property type="match status" value="1"/>
</dbReference>
<keyword evidence="2" id="KW-0378">Hydrolase</keyword>
<dbReference type="RefSeq" id="WP_244708660.1">
    <property type="nucleotide sequence ID" value="NZ_CP095073.1"/>
</dbReference>
<proteinExistence type="predicted"/>
<keyword evidence="1" id="KW-0479">Metal-binding</keyword>
<evidence type="ECO:0000313" key="5">
    <source>
        <dbReference type="EMBL" id="UOQ43301.1"/>
    </source>
</evidence>